<dbReference type="InterPro" id="IPR050879">
    <property type="entry name" value="Acyltransferase_3"/>
</dbReference>
<dbReference type="GO" id="GO:0000271">
    <property type="term" value="P:polysaccharide biosynthetic process"/>
    <property type="evidence" value="ECO:0007669"/>
    <property type="project" value="TreeGrafter"/>
</dbReference>
<dbReference type="GO" id="GO:0005886">
    <property type="term" value="C:plasma membrane"/>
    <property type="evidence" value="ECO:0007669"/>
    <property type="project" value="UniProtKB-SubCell"/>
</dbReference>
<evidence type="ECO:0000259" key="3">
    <source>
        <dbReference type="Pfam" id="PF01757"/>
    </source>
</evidence>
<reference evidence="5" key="1">
    <citation type="submission" date="2022-11" db="EMBL/GenBank/DDBJ databases">
        <authorList>
            <person name="Kikuchi T."/>
        </authorList>
    </citation>
    <scope>NUCLEOTIDE SEQUENCE</scope>
    <source>
        <strain evidence="5">PS1010</strain>
    </source>
</reference>
<dbReference type="Pfam" id="PF19040">
    <property type="entry name" value="SGNH"/>
    <property type="match status" value="1"/>
</dbReference>
<keyword evidence="2" id="KW-1133">Transmembrane helix</keyword>
<dbReference type="AlphaFoldDB" id="A0A9P1ILF6"/>
<feature type="domain" description="SGNH" evidence="4">
    <location>
        <begin position="403"/>
        <end position="642"/>
    </location>
</feature>
<dbReference type="Pfam" id="PF01757">
    <property type="entry name" value="Acyl_transf_3"/>
    <property type="match status" value="1"/>
</dbReference>
<dbReference type="InterPro" id="IPR043968">
    <property type="entry name" value="SGNH"/>
</dbReference>
<evidence type="ECO:0008006" key="7">
    <source>
        <dbReference type="Google" id="ProtNLM"/>
    </source>
</evidence>
<feature type="transmembrane region" description="Helical" evidence="2">
    <location>
        <begin position="276"/>
        <end position="295"/>
    </location>
</feature>
<evidence type="ECO:0000313" key="6">
    <source>
        <dbReference type="Proteomes" id="UP001152747"/>
    </source>
</evidence>
<keyword evidence="6" id="KW-1185">Reference proteome</keyword>
<accession>A0A9P1ILF6</accession>
<keyword evidence="2" id="KW-0812">Transmembrane</keyword>
<proteinExistence type="predicted"/>
<dbReference type="PANTHER" id="PTHR23028:SF127">
    <property type="entry name" value="ACYL_TRANSF_3 DOMAIN-CONTAINING PROTEIN-RELATED"/>
    <property type="match status" value="1"/>
</dbReference>
<feature type="transmembrane region" description="Helical" evidence="2">
    <location>
        <begin position="131"/>
        <end position="152"/>
    </location>
</feature>
<dbReference type="OrthoDB" id="10061508at2759"/>
<dbReference type="InterPro" id="IPR002656">
    <property type="entry name" value="Acyl_transf_3_dom"/>
</dbReference>
<comment type="caution">
    <text evidence="5">The sequence shown here is derived from an EMBL/GenBank/DDBJ whole genome shotgun (WGS) entry which is preliminary data.</text>
</comment>
<feature type="transmembrane region" description="Helical" evidence="2">
    <location>
        <begin position="328"/>
        <end position="347"/>
    </location>
</feature>
<sequence>MKRLDLQGLRGLSILAVLGFHFFPKYFPNGFYGVDQFFVLSGYLMCMLLTKSENLPKSKFFSNFYMRRFRRIIPLYQFVILTSLILANLLFYQTTLRKNEESALKAIFFASNQLKPADQNYFAMLLNSIDIFTHTWSLSVEIQFYILAPFLFLSPAGRMRIVVMGGVLMVSFCWWHFLPGDVAFLDVFARIWQFLIGMLVFIAQPEHTNQPINIEKSEEATPKNKILTTSTTIFLMLIIFCPKPLDSRFFRPLITSLTGLLILLSETGNILLENRILVYFGDISYSLYLIHWPILCFFKDFSLISALLISIFLAILVYQFFEKWYLKLSNFNIFALSVILILANLVVSNQRIFLSSPSAKHIDLLNMNRENLLAKRNISWREVDEQNREWNNNDEFNLNIETCRSGTGKWDGWCNHTGLSGENGKNNKKYKVILIGNSWAANHGKMIYDVCWKKMNIFVQGSYGACEPLFPASQHQCTQKYIDDFEKHIQDLNPDYVFHVTRHISYGQISNEKTIDTVYQAMLNQTKRLLKYIKRKIYFVNAIPTVNTPELYKLANRIRKNESFVEIDKTLFEPNNYEIARNRYEKLKKDCGEKCELVDYFKLFYRNDTKTFRFFDENGIELLTNGKHLSQLGLELVKPIWKGICDSF</sequence>
<feature type="transmembrane region" description="Helical" evidence="2">
    <location>
        <begin position="248"/>
        <end position="264"/>
    </location>
</feature>
<dbReference type="PANTHER" id="PTHR23028">
    <property type="entry name" value="ACETYLTRANSFERASE"/>
    <property type="match status" value="1"/>
</dbReference>
<feature type="transmembrane region" description="Helical" evidence="2">
    <location>
        <begin position="301"/>
        <end position="321"/>
    </location>
</feature>
<name>A0A9P1ILF6_9PELO</name>
<evidence type="ECO:0000259" key="4">
    <source>
        <dbReference type="Pfam" id="PF19040"/>
    </source>
</evidence>
<feature type="transmembrane region" description="Helical" evidence="2">
    <location>
        <begin position="159"/>
        <end position="177"/>
    </location>
</feature>
<comment type="subcellular location">
    <subcellularLocation>
        <location evidence="1">Cell membrane</location>
        <topology evidence="1">Multi-pass membrane protein</topology>
    </subcellularLocation>
</comment>
<feature type="domain" description="Acyltransferase 3" evidence="3">
    <location>
        <begin position="5"/>
        <end position="317"/>
    </location>
</feature>
<gene>
    <name evidence="5" type="ORF">CAMP_LOCUS10206</name>
</gene>
<dbReference type="InterPro" id="IPR036514">
    <property type="entry name" value="SGNH_hydro_sf"/>
</dbReference>
<evidence type="ECO:0000256" key="1">
    <source>
        <dbReference type="ARBA" id="ARBA00004651"/>
    </source>
</evidence>
<dbReference type="Gene3D" id="3.40.50.1110">
    <property type="entry name" value="SGNH hydrolase"/>
    <property type="match status" value="1"/>
</dbReference>
<evidence type="ECO:0000256" key="2">
    <source>
        <dbReference type="SAM" id="Phobius"/>
    </source>
</evidence>
<protein>
    <recommendedName>
        <fullName evidence="7">Acyl_transf_3 domain-containing protein</fullName>
    </recommendedName>
</protein>
<feature type="transmembrane region" description="Helical" evidence="2">
    <location>
        <begin position="71"/>
        <end position="92"/>
    </location>
</feature>
<dbReference type="EMBL" id="CANHGI010000004">
    <property type="protein sequence ID" value="CAI5447569.1"/>
    <property type="molecule type" value="Genomic_DNA"/>
</dbReference>
<dbReference type="Proteomes" id="UP001152747">
    <property type="component" value="Unassembled WGS sequence"/>
</dbReference>
<keyword evidence="2" id="KW-0472">Membrane</keyword>
<dbReference type="GO" id="GO:0016747">
    <property type="term" value="F:acyltransferase activity, transferring groups other than amino-acyl groups"/>
    <property type="evidence" value="ECO:0007669"/>
    <property type="project" value="InterPro"/>
</dbReference>
<evidence type="ECO:0000313" key="5">
    <source>
        <dbReference type="EMBL" id="CAI5447569.1"/>
    </source>
</evidence>
<organism evidence="5 6">
    <name type="scientific">Caenorhabditis angaria</name>
    <dbReference type="NCBI Taxonomy" id="860376"/>
    <lineage>
        <taxon>Eukaryota</taxon>
        <taxon>Metazoa</taxon>
        <taxon>Ecdysozoa</taxon>
        <taxon>Nematoda</taxon>
        <taxon>Chromadorea</taxon>
        <taxon>Rhabditida</taxon>
        <taxon>Rhabditina</taxon>
        <taxon>Rhabditomorpha</taxon>
        <taxon>Rhabditoidea</taxon>
        <taxon>Rhabditidae</taxon>
        <taxon>Peloderinae</taxon>
        <taxon>Caenorhabditis</taxon>
    </lineage>
</organism>